<keyword evidence="6" id="KW-0862">Zinc</keyword>
<evidence type="ECO:0000256" key="6">
    <source>
        <dbReference type="ARBA" id="ARBA00022833"/>
    </source>
</evidence>
<dbReference type="HAMAP" id="MF_01974">
    <property type="entry name" value="MetAP_1"/>
    <property type="match status" value="1"/>
</dbReference>
<dbReference type="CDD" id="cd01086">
    <property type="entry name" value="MetAP1"/>
    <property type="match status" value="1"/>
</dbReference>
<feature type="binding site" evidence="9">
    <location>
        <position position="696"/>
    </location>
    <ligand>
        <name>substrate</name>
    </ligand>
</feature>
<dbReference type="GO" id="GO:0070006">
    <property type="term" value="F:metalloaminopeptidase activity"/>
    <property type="evidence" value="ECO:0007669"/>
    <property type="project" value="UniProtKB-UniRule"/>
</dbReference>
<dbReference type="InterPro" id="IPR013785">
    <property type="entry name" value="Aldolase_TIM"/>
</dbReference>
<dbReference type="EC" id="3.4.11.18" evidence="10"/>
<evidence type="ECO:0000256" key="9">
    <source>
        <dbReference type="HAMAP-Rule" id="MF_03174"/>
    </source>
</evidence>
<accession>A0A162MSJ9</accession>
<dbReference type="Proteomes" id="UP000076744">
    <property type="component" value="Unassembled WGS sequence"/>
</dbReference>
<sequence>MAAYLTQRISHPHHGITVSRAGTPAPEKAAKCAAPIENVGAKKVSFFTPAQDPVAGSATAVQASGNPVPKLFTPLKIRGIELPNRIWVSPMCQYSAHEGFHTPWHITHYGGMALRGPGLMMIEATAVQANGRITPEDSGIWLDAHVDTLKKHVDFAHSQGALIGIQLAHAGRKASTVAPWLSSGATATEQVGGWPADVVGPSSDAFSEHYPTPRALSSAEIAELKRDHLNAVRRALRAGFDVIELHFAHGYLVSSFLSPAVNKRTDSYGGGFENRTRLALEIVDATREIMPKEMPLFVRISATDWLDTNPEWSGAPSWTVEESVEFAKILARRGVDVLDVSSGGNHAQQKVVGGPGYQAPFAKAIKAAVGDSLLVSSVGSIKTGSVAQEIIEGGKDADDTPLDLIAAGRMFLKNPGLSAMAETAQATRPNLGCLGCDKQATALQCPTCLKLSIKNSYFCSQDCFKTSGLHNPFPDFPFTGSVRPIYPLSPRRTVPKSIGKPDYADTGVPTSERMLNRAKVDILDSAAQQAMRKVCKLSREVLDIVAAEVRPGVTTDYLDEVCHKACLERNSYPSPLNYRNFPKSLCTSPNEIVCHGIPDQRVLLDGDILNLDISIYHEGYHADLNETYYVGDKAKADPDNVRLIEATRDCLDAAIQIVKPGTPIRQFGEVIEKMANERGCSVVTTWGGHGINTNFHPPPWIPHYAKNKAVGVCKAGMAFTIEPILALGKPREMYWPDKWTNATVDGKRTAQFEHTLLVTDDGAEVLTARLPESPGGPIPMPATERASSTQEKKFK</sequence>
<dbReference type="GO" id="GO:0050661">
    <property type="term" value="F:NADP binding"/>
    <property type="evidence" value="ECO:0007669"/>
    <property type="project" value="InterPro"/>
</dbReference>
<dbReference type="PANTHER" id="PTHR43303:SF4">
    <property type="entry name" value="NADPH DEHYDROGENASE C23G7.10C-RELATED"/>
    <property type="match status" value="1"/>
</dbReference>
<evidence type="ECO:0000313" key="16">
    <source>
        <dbReference type="Proteomes" id="UP000076744"/>
    </source>
</evidence>
<keyword evidence="4" id="KW-0288">FMN</keyword>
<proteinExistence type="inferred from homology"/>
<dbReference type="InterPro" id="IPR031615">
    <property type="entry name" value="Zfn-C6H2"/>
</dbReference>
<comment type="similarity">
    <text evidence="9">Belongs to the peptidase M24A family. Methionine aminopeptidase type 1 subfamily.</text>
</comment>
<keyword evidence="3" id="KW-0285">Flavoprotein</keyword>
<dbReference type="NCBIfam" id="TIGR00500">
    <property type="entry name" value="met_pdase_I"/>
    <property type="match status" value="1"/>
</dbReference>
<keyword evidence="9 10" id="KW-0031">Aminopeptidase</keyword>
<feature type="binding site" evidence="9">
    <location>
        <position position="612"/>
    </location>
    <ligand>
        <name>a divalent metal cation</name>
        <dbReference type="ChEBI" id="CHEBI:60240"/>
        <label>1</label>
    </ligand>
</feature>
<dbReference type="InterPro" id="IPR002467">
    <property type="entry name" value="Pept_M24A_MAP1"/>
</dbReference>
<dbReference type="InterPro" id="IPR001155">
    <property type="entry name" value="OxRdtase_FMN_N"/>
</dbReference>
<dbReference type="EMBL" id="AZHB01000008">
    <property type="protein sequence ID" value="OAA66280.1"/>
    <property type="molecule type" value="Genomic_DNA"/>
</dbReference>
<feature type="binding site" evidence="9">
    <location>
        <position position="722"/>
    </location>
    <ligand>
        <name>a divalent metal cation</name>
        <dbReference type="ChEBI" id="CHEBI:60240"/>
        <label>2</label>
        <note>catalytic</note>
    </ligand>
</feature>
<evidence type="ECO:0000313" key="15">
    <source>
        <dbReference type="EMBL" id="OAA66280.1"/>
    </source>
</evidence>
<dbReference type="GO" id="GO:0003959">
    <property type="term" value="F:NADPH dehydrogenase activity"/>
    <property type="evidence" value="ECO:0007669"/>
    <property type="project" value="InterPro"/>
</dbReference>
<feature type="binding site" evidence="9">
    <location>
        <position position="623"/>
    </location>
    <ligand>
        <name>a divalent metal cation</name>
        <dbReference type="ChEBI" id="CHEBI:60240"/>
        <label>2</label>
        <note>catalytic</note>
    </ligand>
</feature>
<evidence type="ECO:0000259" key="14">
    <source>
        <dbReference type="Pfam" id="PF15801"/>
    </source>
</evidence>
<organism evidence="15 16">
    <name type="scientific">Cordyceps fumosorosea (strain ARSEF 2679)</name>
    <name type="common">Isaria fumosorosea</name>
    <dbReference type="NCBI Taxonomy" id="1081104"/>
    <lineage>
        <taxon>Eukaryota</taxon>
        <taxon>Fungi</taxon>
        <taxon>Dikarya</taxon>
        <taxon>Ascomycota</taxon>
        <taxon>Pezizomycotina</taxon>
        <taxon>Sordariomycetes</taxon>
        <taxon>Hypocreomycetidae</taxon>
        <taxon>Hypocreales</taxon>
        <taxon>Cordycipitaceae</taxon>
        <taxon>Cordyceps</taxon>
    </lineage>
</organism>
<dbReference type="PANTHER" id="PTHR43303">
    <property type="entry name" value="NADPH DEHYDROGENASE C23G7.10C-RELATED"/>
    <property type="match status" value="1"/>
</dbReference>
<dbReference type="CDD" id="cd02932">
    <property type="entry name" value="OYE_YqiM_FMN"/>
    <property type="match status" value="1"/>
</dbReference>
<name>A0A162MSJ9_CORFA</name>
<keyword evidence="8" id="KW-0560">Oxidoreductase</keyword>
<evidence type="ECO:0000259" key="13">
    <source>
        <dbReference type="Pfam" id="PF00724"/>
    </source>
</evidence>
<keyword evidence="9 10" id="KW-0479">Metal-binding</keyword>
<evidence type="ECO:0000256" key="1">
    <source>
        <dbReference type="ARBA" id="ARBA00001917"/>
    </source>
</evidence>
<evidence type="ECO:0000256" key="11">
    <source>
        <dbReference type="SAM" id="MobiDB-lite"/>
    </source>
</evidence>
<dbReference type="Pfam" id="PF00724">
    <property type="entry name" value="Oxidored_FMN"/>
    <property type="match status" value="1"/>
</dbReference>
<feature type="binding site" evidence="9">
    <location>
        <position position="689"/>
    </location>
    <ligand>
        <name>a divalent metal cation</name>
        <dbReference type="ChEBI" id="CHEBI:60240"/>
        <label>2</label>
        <note>catalytic</note>
    </ligand>
</feature>
<dbReference type="GO" id="GO:0008270">
    <property type="term" value="F:zinc ion binding"/>
    <property type="evidence" value="ECO:0007669"/>
    <property type="project" value="UniProtKB-KW"/>
</dbReference>
<feature type="region of interest" description="Disordered" evidence="11">
    <location>
        <begin position="768"/>
        <end position="795"/>
    </location>
</feature>
<dbReference type="SUPFAM" id="SSF51395">
    <property type="entry name" value="FMN-linked oxidoreductases"/>
    <property type="match status" value="1"/>
</dbReference>
<keyword evidence="16" id="KW-1185">Reference proteome</keyword>
<feature type="binding site" evidence="9">
    <location>
        <position position="623"/>
    </location>
    <ligand>
        <name>a divalent metal cation</name>
        <dbReference type="ChEBI" id="CHEBI:60240"/>
        <label>1</label>
    </ligand>
</feature>
<dbReference type="Pfam" id="PF15801">
    <property type="entry name" value="zf-C6H2"/>
    <property type="match status" value="1"/>
</dbReference>
<evidence type="ECO:0000256" key="7">
    <source>
        <dbReference type="ARBA" id="ARBA00022857"/>
    </source>
</evidence>
<evidence type="ECO:0000256" key="5">
    <source>
        <dbReference type="ARBA" id="ARBA00022771"/>
    </source>
</evidence>
<dbReference type="InterPro" id="IPR001714">
    <property type="entry name" value="Pept_M24_MAP"/>
</dbReference>
<dbReference type="OrthoDB" id="3209743at2759"/>
<evidence type="ECO:0000259" key="12">
    <source>
        <dbReference type="Pfam" id="PF00557"/>
    </source>
</evidence>
<dbReference type="RefSeq" id="XP_018705304.1">
    <property type="nucleotide sequence ID" value="XM_018847724.1"/>
</dbReference>
<evidence type="ECO:0000256" key="8">
    <source>
        <dbReference type="ARBA" id="ARBA00023002"/>
    </source>
</evidence>
<dbReference type="GO" id="GO:0010181">
    <property type="term" value="F:FMN binding"/>
    <property type="evidence" value="ECO:0007669"/>
    <property type="project" value="InterPro"/>
</dbReference>
<keyword evidence="2" id="KW-0963">Cytoplasm</keyword>
<feature type="binding site" evidence="9">
    <location>
        <position position="753"/>
    </location>
    <ligand>
        <name>a divalent metal cation</name>
        <dbReference type="ChEBI" id="CHEBI:60240"/>
        <label>2</label>
        <note>catalytic</note>
    </ligand>
</feature>
<evidence type="ECO:0000256" key="4">
    <source>
        <dbReference type="ARBA" id="ARBA00022643"/>
    </source>
</evidence>
<keyword evidence="9 10" id="KW-0645">Protease</keyword>
<comment type="cofactor">
    <cofactor evidence="9">
        <name>Co(2+)</name>
        <dbReference type="ChEBI" id="CHEBI:48828"/>
    </cofactor>
    <cofactor evidence="9">
        <name>Zn(2+)</name>
        <dbReference type="ChEBI" id="CHEBI:29105"/>
    </cofactor>
    <cofactor evidence="9">
        <name>Mn(2+)</name>
        <dbReference type="ChEBI" id="CHEBI:29035"/>
    </cofactor>
    <cofactor evidence="9">
        <name>Fe(2+)</name>
        <dbReference type="ChEBI" id="CHEBI:29033"/>
    </cofactor>
    <text evidence="9">Binds 2 divalent metal cations per subunit. Has a high-affinity and a low affinity metal-binding site. The true nature of the physiological cofactor is under debate. The enzyme is active with cobalt, zinc, manganese or divalent iron ions. Most likely, methionine aminopeptidases function as mononuclear Fe(2+)-metalloproteases under physiological conditions, and the catalytically relevant metal-binding site has been assigned to the histidine-containing high-affinity site.</text>
</comment>
<dbReference type="GeneID" id="30020410"/>
<dbReference type="PRINTS" id="PR00599">
    <property type="entry name" value="MAPEPTIDASE"/>
</dbReference>
<dbReference type="Gene3D" id="3.20.20.70">
    <property type="entry name" value="Aldolase class I"/>
    <property type="match status" value="1"/>
</dbReference>
<dbReference type="GO" id="GO:0006508">
    <property type="term" value="P:proteolysis"/>
    <property type="evidence" value="ECO:0007669"/>
    <property type="project" value="UniProtKB-KW"/>
</dbReference>
<dbReference type="SUPFAM" id="SSF55920">
    <property type="entry name" value="Creatinase/aminopeptidase"/>
    <property type="match status" value="1"/>
</dbReference>
<dbReference type="InterPro" id="IPR036005">
    <property type="entry name" value="Creatinase/aminopeptidase-like"/>
</dbReference>
<reference evidence="15 16" key="1">
    <citation type="journal article" date="2016" name="Genome Biol. Evol.">
        <title>Divergent and convergent evolution of fungal pathogenicity.</title>
        <authorList>
            <person name="Shang Y."/>
            <person name="Xiao G."/>
            <person name="Zheng P."/>
            <person name="Cen K."/>
            <person name="Zhan S."/>
            <person name="Wang C."/>
        </authorList>
    </citation>
    <scope>NUCLEOTIDE SEQUENCE [LARGE SCALE GENOMIC DNA]</scope>
    <source>
        <strain evidence="15 16">ARSEF 2679</strain>
    </source>
</reference>
<evidence type="ECO:0000256" key="2">
    <source>
        <dbReference type="ARBA" id="ARBA00022490"/>
    </source>
</evidence>
<comment type="function">
    <text evidence="10">Cotranslationally removes the N-terminal methionine from nascent proteins. The N-terminal methionine is often cleaved when the second residue in the primary sequence is small and uncharged (Met-Ala-, Cys, Gly, Pro, Ser, Thr, or Val).</text>
</comment>
<dbReference type="AlphaFoldDB" id="A0A162MSJ9"/>
<comment type="caution">
    <text evidence="15">The sequence shown here is derived from an EMBL/GenBank/DDBJ whole genome shotgun (WGS) entry which is preliminary data.</text>
</comment>
<evidence type="ECO:0000256" key="3">
    <source>
        <dbReference type="ARBA" id="ARBA00022630"/>
    </source>
</evidence>
<dbReference type="GO" id="GO:0004239">
    <property type="term" value="F:initiator methionyl aminopeptidase activity"/>
    <property type="evidence" value="ECO:0007669"/>
    <property type="project" value="UniProtKB-UniRule"/>
</dbReference>
<dbReference type="Gene3D" id="3.90.230.10">
    <property type="entry name" value="Creatinase/methionine aminopeptidase superfamily"/>
    <property type="match status" value="1"/>
</dbReference>
<keyword evidence="7" id="KW-0521">NADP</keyword>
<dbReference type="InterPro" id="IPR044152">
    <property type="entry name" value="YqjM-like"/>
</dbReference>
<gene>
    <name evidence="15" type="ORF">ISF_04118</name>
</gene>
<dbReference type="STRING" id="1081104.A0A162MSJ9"/>
<keyword evidence="9" id="KW-0378">Hydrolase</keyword>
<feature type="binding site" evidence="9">
    <location>
        <position position="753"/>
    </location>
    <ligand>
        <name>a divalent metal cation</name>
        <dbReference type="ChEBI" id="CHEBI:60240"/>
        <label>1</label>
    </ligand>
</feature>
<comment type="cofactor">
    <cofactor evidence="1">
        <name>FMN</name>
        <dbReference type="ChEBI" id="CHEBI:58210"/>
    </cofactor>
</comment>
<dbReference type="Pfam" id="PF00557">
    <property type="entry name" value="Peptidase_M24"/>
    <property type="match status" value="1"/>
</dbReference>
<feature type="domain" description="NADH:flavin oxidoreductase/NADH oxidase N-terminal" evidence="13">
    <location>
        <begin position="70"/>
        <end position="422"/>
    </location>
</feature>
<feature type="binding site" evidence="9">
    <location>
        <position position="595"/>
    </location>
    <ligand>
        <name>substrate</name>
    </ligand>
</feature>
<feature type="domain" description="Peptidase M24" evidence="12">
    <location>
        <begin position="530"/>
        <end position="760"/>
    </location>
</feature>
<comment type="catalytic activity">
    <reaction evidence="9 10">
        <text>Release of N-terminal amino acids, preferentially methionine, from peptides and arylamides.</text>
        <dbReference type="EC" id="3.4.11.18"/>
    </reaction>
</comment>
<evidence type="ECO:0000256" key="10">
    <source>
        <dbReference type="RuleBase" id="RU003653"/>
    </source>
</evidence>
<keyword evidence="5" id="KW-0863">Zinc-finger</keyword>
<protein>
    <recommendedName>
        <fullName evidence="10">Methionine aminopeptidase</fullName>
        <ecNumber evidence="10">3.4.11.18</ecNumber>
    </recommendedName>
</protein>
<feature type="domain" description="C6H2-type" evidence="14">
    <location>
        <begin position="435"/>
        <end position="467"/>
    </location>
</feature>
<dbReference type="InterPro" id="IPR000994">
    <property type="entry name" value="Pept_M24"/>
</dbReference>